<evidence type="ECO:0000313" key="5">
    <source>
        <dbReference type="Proteomes" id="UP000723463"/>
    </source>
</evidence>
<dbReference type="SUPFAM" id="SSF53254">
    <property type="entry name" value="Phosphoglycerate mutase-like"/>
    <property type="match status" value="1"/>
</dbReference>
<evidence type="ECO:0000256" key="1">
    <source>
        <dbReference type="ARBA" id="ARBA00005375"/>
    </source>
</evidence>
<gene>
    <name evidence="4" type="primary">ACPL2_1</name>
    <name evidence="4" type="ORF">EC957_001278</name>
</gene>
<organism evidence="4 5">
    <name type="scientific">Mortierella hygrophila</name>
    <dbReference type="NCBI Taxonomy" id="979708"/>
    <lineage>
        <taxon>Eukaryota</taxon>
        <taxon>Fungi</taxon>
        <taxon>Fungi incertae sedis</taxon>
        <taxon>Mucoromycota</taxon>
        <taxon>Mortierellomycotina</taxon>
        <taxon>Mortierellomycetes</taxon>
        <taxon>Mortierellales</taxon>
        <taxon>Mortierellaceae</taxon>
        <taxon>Mortierella</taxon>
    </lineage>
</organism>
<dbReference type="InterPro" id="IPR000560">
    <property type="entry name" value="His_Pase_clade-2"/>
</dbReference>
<dbReference type="InterPro" id="IPR050645">
    <property type="entry name" value="Histidine_acid_phosphatase"/>
</dbReference>
<keyword evidence="2" id="KW-0378">Hydrolase</keyword>
<protein>
    <submittedName>
        <fullName evidence="4">Acid phosphatase-like protein 2</fullName>
    </submittedName>
</protein>
<dbReference type="CDD" id="cd07061">
    <property type="entry name" value="HP_HAP_like"/>
    <property type="match status" value="1"/>
</dbReference>
<feature type="compositionally biased region" description="Polar residues" evidence="3">
    <location>
        <begin position="397"/>
        <end position="408"/>
    </location>
</feature>
<feature type="region of interest" description="Disordered" evidence="3">
    <location>
        <begin position="389"/>
        <end position="408"/>
    </location>
</feature>
<dbReference type="PANTHER" id="PTHR11567">
    <property type="entry name" value="ACID PHOSPHATASE-RELATED"/>
    <property type="match status" value="1"/>
</dbReference>
<comment type="caution">
    <text evidence="4">The sequence shown here is derived from an EMBL/GenBank/DDBJ whole genome shotgun (WGS) entry which is preliminary data.</text>
</comment>
<evidence type="ECO:0000256" key="3">
    <source>
        <dbReference type="SAM" id="MobiDB-lite"/>
    </source>
</evidence>
<reference evidence="4" key="1">
    <citation type="journal article" date="2020" name="Fungal Divers.">
        <title>Resolving the Mortierellaceae phylogeny through synthesis of multi-gene phylogenetics and phylogenomics.</title>
        <authorList>
            <person name="Vandepol N."/>
            <person name="Liber J."/>
            <person name="Desiro A."/>
            <person name="Na H."/>
            <person name="Kennedy M."/>
            <person name="Barry K."/>
            <person name="Grigoriev I.V."/>
            <person name="Miller A.N."/>
            <person name="O'Donnell K."/>
            <person name="Stajich J.E."/>
            <person name="Bonito G."/>
        </authorList>
    </citation>
    <scope>NUCLEOTIDE SEQUENCE</scope>
    <source>
        <strain evidence="4">NRRL 2591</strain>
    </source>
</reference>
<keyword evidence="5" id="KW-1185">Reference proteome</keyword>
<dbReference type="Gene3D" id="3.40.50.1240">
    <property type="entry name" value="Phosphoglycerate mutase-like"/>
    <property type="match status" value="1"/>
</dbReference>
<evidence type="ECO:0000313" key="4">
    <source>
        <dbReference type="EMBL" id="KAF9543133.1"/>
    </source>
</evidence>
<dbReference type="Proteomes" id="UP000723463">
    <property type="component" value="Unassembled WGS sequence"/>
</dbReference>
<accession>A0A9P6F6M1</accession>
<sequence>MFIRHGDRTSQSFYPVDHEVTYECSSQINSKYFTTPTNSDTFNNTSLITTQVVTIPQDSPFAKSIWRGSCIPGQLTPKGAEQQESMGRDLRGVYVDRLGFLPEVFDQEKFFVRSTDIWRTRQSATSLMTGLYPTNSPNIPPPNLRLATLPFELEYLIFNERDQCPRIRQLKSFIARSNPTLQHLYTHIPAPILAASQIIDYPNILSVDDVSDFVSPRVCHDHPMPCLKDPKGNGKEKCVDGEAVMEAMAEFRSIESAAMLRDDKGSFELLKVGYGPAVGLVKKNVVAGKGKEGGEGVVFSLYSGHDTMLLPLLAVLDSLDLRWPPYASNLLIELWETPTHEKYIRVLYNSRIVVTKSNWCDLSWCPVQTFFKQLDKFLPGEDYLEKCKEQPKRKAKNNNQTPYQSDVK</sequence>
<comment type="similarity">
    <text evidence="1">Belongs to the histidine acid phosphatase family.</text>
</comment>
<dbReference type="GO" id="GO:0016791">
    <property type="term" value="F:phosphatase activity"/>
    <property type="evidence" value="ECO:0007669"/>
    <property type="project" value="TreeGrafter"/>
</dbReference>
<proteinExistence type="inferred from homology"/>
<name>A0A9P6F6M1_9FUNG</name>
<dbReference type="PANTHER" id="PTHR11567:SF110">
    <property type="entry name" value="2-PHOSPHOXYLOSE PHOSPHATASE 1"/>
    <property type="match status" value="1"/>
</dbReference>
<dbReference type="InterPro" id="IPR029033">
    <property type="entry name" value="His_PPase_superfam"/>
</dbReference>
<dbReference type="AlphaFoldDB" id="A0A9P6F6M1"/>
<dbReference type="Pfam" id="PF00328">
    <property type="entry name" value="His_Phos_2"/>
    <property type="match status" value="2"/>
</dbReference>
<dbReference type="EMBL" id="JAAAXW010000121">
    <property type="protein sequence ID" value="KAF9543133.1"/>
    <property type="molecule type" value="Genomic_DNA"/>
</dbReference>
<evidence type="ECO:0000256" key="2">
    <source>
        <dbReference type="ARBA" id="ARBA00022801"/>
    </source>
</evidence>